<dbReference type="STRING" id="2070753.A0A3A2Z1D3"/>
<feature type="non-terminal residue" evidence="1">
    <location>
        <position position="1"/>
    </location>
</feature>
<evidence type="ECO:0000313" key="1">
    <source>
        <dbReference type="EMBL" id="RJE16550.1"/>
    </source>
</evidence>
<dbReference type="AlphaFoldDB" id="A0A3A2Z1D3"/>
<dbReference type="EMBL" id="MVGC01003954">
    <property type="protein sequence ID" value="RJE16550.1"/>
    <property type="molecule type" value="Genomic_DNA"/>
</dbReference>
<proteinExistence type="predicted"/>
<dbReference type="Gene3D" id="3.40.50.1010">
    <property type="entry name" value="5'-nuclease"/>
    <property type="match status" value="1"/>
</dbReference>
<protein>
    <submittedName>
        <fullName evidence="1">XPG I-region protein</fullName>
    </submittedName>
</protein>
<sequence>NGVDFIQAPYSSAAQLAYLAKGDNPLVDAVFGPSEAFLFDVDKLITRIDPDFGQFFWITKQSCQDDL</sequence>
<feature type="non-terminal residue" evidence="1">
    <location>
        <position position="67"/>
    </location>
</feature>
<gene>
    <name evidence="1" type="ORF">PHISCL_11113</name>
</gene>
<organism evidence="1 2">
    <name type="scientific">Aspergillus sclerotialis</name>
    <dbReference type="NCBI Taxonomy" id="2070753"/>
    <lineage>
        <taxon>Eukaryota</taxon>
        <taxon>Fungi</taxon>
        <taxon>Dikarya</taxon>
        <taxon>Ascomycota</taxon>
        <taxon>Pezizomycotina</taxon>
        <taxon>Eurotiomycetes</taxon>
        <taxon>Eurotiomycetidae</taxon>
        <taxon>Eurotiales</taxon>
        <taxon>Aspergillaceae</taxon>
        <taxon>Aspergillus</taxon>
        <taxon>Aspergillus subgen. Polypaecilum</taxon>
    </lineage>
</organism>
<name>A0A3A2Z1D3_9EURO</name>
<dbReference type="SUPFAM" id="SSF88723">
    <property type="entry name" value="PIN domain-like"/>
    <property type="match status" value="1"/>
</dbReference>
<keyword evidence="2" id="KW-1185">Reference proteome</keyword>
<dbReference type="Proteomes" id="UP000266188">
    <property type="component" value="Unassembled WGS sequence"/>
</dbReference>
<evidence type="ECO:0000313" key="2">
    <source>
        <dbReference type="Proteomes" id="UP000266188"/>
    </source>
</evidence>
<accession>A0A3A2Z1D3</accession>
<reference evidence="2" key="1">
    <citation type="submission" date="2017-02" db="EMBL/GenBank/DDBJ databases">
        <authorList>
            <person name="Tafer H."/>
            <person name="Lopandic K."/>
        </authorList>
    </citation>
    <scope>NUCLEOTIDE SEQUENCE [LARGE SCALE GENOMIC DNA]</scope>
    <source>
        <strain evidence="2">CBS 366.77</strain>
    </source>
</reference>
<comment type="caution">
    <text evidence="1">The sequence shown here is derived from an EMBL/GenBank/DDBJ whole genome shotgun (WGS) entry which is preliminary data.</text>
</comment>
<dbReference type="OrthoDB" id="17262at2759"/>
<dbReference type="InterPro" id="IPR029060">
    <property type="entry name" value="PIN-like_dom_sf"/>
</dbReference>